<evidence type="ECO:0000256" key="9">
    <source>
        <dbReference type="SAM" id="Phobius"/>
    </source>
</evidence>
<dbReference type="PRINTS" id="PR00463">
    <property type="entry name" value="EP450I"/>
</dbReference>
<protein>
    <recommendedName>
        <fullName evidence="13">Cytochrome P450</fullName>
    </recommendedName>
</protein>
<dbReference type="PRINTS" id="PR00385">
    <property type="entry name" value="P450"/>
</dbReference>
<name>T1ED86_HELRO</name>
<dbReference type="STRING" id="6412.T1ED86"/>
<dbReference type="OrthoDB" id="639466at2759"/>
<dbReference type="KEGG" id="hro:HELRODRAFT_102182"/>
<reference evidence="12" key="1">
    <citation type="submission" date="2012-12" db="EMBL/GenBank/DDBJ databases">
        <authorList>
            <person name="Hellsten U."/>
            <person name="Grimwood J."/>
            <person name="Chapman J.A."/>
            <person name="Shapiro H."/>
            <person name="Aerts A."/>
            <person name="Otillar R.P."/>
            <person name="Terry A.Y."/>
            <person name="Boore J.L."/>
            <person name="Simakov O."/>
            <person name="Marletaz F."/>
            <person name="Cho S.-J."/>
            <person name="Edsinger-Gonzales E."/>
            <person name="Havlak P."/>
            <person name="Kuo D.-H."/>
            <person name="Larsson T."/>
            <person name="Lv J."/>
            <person name="Arendt D."/>
            <person name="Savage R."/>
            <person name="Osoegawa K."/>
            <person name="de Jong P."/>
            <person name="Lindberg D.R."/>
            <person name="Seaver E.C."/>
            <person name="Weisblat D.A."/>
            <person name="Putnam N.H."/>
            <person name="Grigoriev I.V."/>
            <person name="Rokhsar D.S."/>
        </authorList>
    </citation>
    <scope>NUCLEOTIDE SEQUENCE</scope>
</reference>
<evidence type="ECO:0000256" key="4">
    <source>
        <dbReference type="ARBA" id="ARBA00023002"/>
    </source>
</evidence>
<keyword evidence="9" id="KW-0812">Transmembrane</keyword>
<keyword evidence="9" id="KW-0472">Membrane</keyword>
<keyword evidence="9" id="KW-1133">Transmembrane helix</keyword>
<dbReference type="Gene3D" id="1.10.630.10">
    <property type="entry name" value="Cytochrome P450"/>
    <property type="match status" value="1"/>
</dbReference>
<dbReference type="InterPro" id="IPR001128">
    <property type="entry name" value="Cyt_P450"/>
</dbReference>
<feature type="transmembrane region" description="Helical" evidence="9">
    <location>
        <begin position="12"/>
        <end position="36"/>
    </location>
</feature>
<dbReference type="InParanoid" id="T1ED86"/>
<evidence type="ECO:0000256" key="1">
    <source>
        <dbReference type="ARBA" id="ARBA00010617"/>
    </source>
</evidence>
<dbReference type="FunFam" id="1.10.630.10:FF:000072">
    <property type="entry name" value="3-hydroxyphenylacetate 6 hydroxylase"/>
    <property type="match status" value="1"/>
</dbReference>
<dbReference type="SUPFAM" id="SSF48264">
    <property type="entry name" value="Cytochrome P450"/>
    <property type="match status" value="1"/>
</dbReference>
<dbReference type="InterPro" id="IPR002401">
    <property type="entry name" value="Cyt_P450_E_grp-I"/>
</dbReference>
<dbReference type="HOGENOM" id="CLU_001570_22_3_1"/>
<evidence type="ECO:0000256" key="2">
    <source>
        <dbReference type="ARBA" id="ARBA00022617"/>
    </source>
</evidence>
<keyword evidence="5 7" id="KW-0408">Iron</keyword>
<evidence type="ECO:0008006" key="13">
    <source>
        <dbReference type="Google" id="ProtNLM"/>
    </source>
</evidence>
<dbReference type="Pfam" id="PF00067">
    <property type="entry name" value="p450"/>
    <property type="match status" value="1"/>
</dbReference>
<proteinExistence type="inferred from homology"/>
<evidence type="ECO:0000256" key="7">
    <source>
        <dbReference type="PIRSR" id="PIRSR602401-1"/>
    </source>
</evidence>
<dbReference type="OMA" id="WSDATCF"/>
<dbReference type="GeneID" id="20194538"/>
<dbReference type="GO" id="GO:0004497">
    <property type="term" value="F:monooxygenase activity"/>
    <property type="evidence" value="ECO:0007669"/>
    <property type="project" value="UniProtKB-KW"/>
</dbReference>
<sequence length="527" mass="60620">MNGKSENTQTTFYFINPTMIWPIIYIIVTVTFIKLLKSSSYDYIKRAILNYNKYKLIPGPKRWPFIGSALEMNKQRPFETFVKWANEYGEICLVTLFGKKILLLSSTETFEEALITRGKDFSGRPALFYRAKFMSDGHEDIVSTSPCPVWKVLRKGLQREMKVYDPSQRRIESITNQILDELIQELADTNGVPFDAREAIFTSLINMNCLFMIGNKLDYGGEKLEKVKSLVRIISTVMNIGGQGAELDYFPWLRFFGNKTFAKLVQAKEMRNDVFSWMLQKMKHDLESKFGVMHGFYKLILDNQPLLQEYHLQLVMTNLLIGLTSSSRSYFYSFINILAHYPNVQELMHREIVNVIGQGQRPSLADRPKMPYTRATLCELLRFSSISPITIPHSTITDTKIGKYDIPAGTTVFLMPRYIHHNTDLWKDPYTFDPMRFIDPETNDIYGPKSEVQRNLMAFGAGPRGCPGEAIATSRFFLMATNLIQRFIIEPADQDAGDVSKCDPRNFELGLVTNPPSFTAKFIRRRS</sequence>
<dbReference type="RefSeq" id="XP_009024730.1">
    <property type="nucleotide sequence ID" value="XM_009026482.1"/>
</dbReference>
<comment type="similarity">
    <text evidence="1 8">Belongs to the cytochrome P450 family.</text>
</comment>
<dbReference type="Proteomes" id="UP000015101">
    <property type="component" value="Unassembled WGS sequence"/>
</dbReference>
<dbReference type="PROSITE" id="PS00086">
    <property type="entry name" value="CYTOCHROME_P450"/>
    <property type="match status" value="1"/>
</dbReference>
<dbReference type="CTD" id="20194538"/>
<keyword evidence="12" id="KW-1185">Reference proteome</keyword>
<dbReference type="FunCoup" id="T1ED86">
    <property type="interactions" value="37"/>
</dbReference>
<keyword evidence="3 7" id="KW-0479">Metal-binding</keyword>
<gene>
    <name evidence="11" type="primary">20194538</name>
    <name evidence="10" type="ORF">HELRODRAFT_102182</name>
</gene>
<keyword evidence="4 8" id="KW-0560">Oxidoreductase</keyword>
<reference evidence="10 12" key="2">
    <citation type="journal article" date="2013" name="Nature">
        <title>Insights into bilaterian evolution from three spiralian genomes.</title>
        <authorList>
            <person name="Simakov O."/>
            <person name="Marletaz F."/>
            <person name="Cho S.J."/>
            <person name="Edsinger-Gonzales E."/>
            <person name="Havlak P."/>
            <person name="Hellsten U."/>
            <person name="Kuo D.H."/>
            <person name="Larsson T."/>
            <person name="Lv J."/>
            <person name="Arendt D."/>
            <person name="Savage R."/>
            <person name="Osoegawa K."/>
            <person name="de Jong P."/>
            <person name="Grimwood J."/>
            <person name="Chapman J.A."/>
            <person name="Shapiro H."/>
            <person name="Aerts A."/>
            <person name="Otillar R.P."/>
            <person name="Terry A.Y."/>
            <person name="Boore J.L."/>
            <person name="Grigoriev I.V."/>
            <person name="Lindberg D.R."/>
            <person name="Seaver E.C."/>
            <person name="Weisblat D.A."/>
            <person name="Putnam N.H."/>
            <person name="Rokhsar D.S."/>
        </authorList>
    </citation>
    <scope>NUCLEOTIDE SEQUENCE</scope>
</reference>
<evidence type="ECO:0000313" key="10">
    <source>
        <dbReference type="EMBL" id="ESN97253.1"/>
    </source>
</evidence>
<dbReference type="EMBL" id="KB097417">
    <property type="protein sequence ID" value="ESN97253.1"/>
    <property type="molecule type" value="Genomic_DNA"/>
</dbReference>
<evidence type="ECO:0000256" key="6">
    <source>
        <dbReference type="ARBA" id="ARBA00023033"/>
    </source>
</evidence>
<evidence type="ECO:0000313" key="11">
    <source>
        <dbReference type="EnsemblMetazoa" id="HelroP102182"/>
    </source>
</evidence>
<dbReference type="GO" id="GO:0016705">
    <property type="term" value="F:oxidoreductase activity, acting on paired donors, with incorporation or reduction of molecular oxygen"/>
    <property type="evidence" value="ECO:0007669"/>
    <property type="project" value="InterPro"/>
</dbReference>
<keyword evidence="6 8" id="KW-0503">Monooxygenase</keyword>
<dbReference type="InterPro" id="IPR017972">
    <property type="entry name" value="Cyt_P450_CS"/>
</dbReference>
<dbReference type="eggNOG" id="KOG0156">
    <property type="taxonomic scope" value="Eukaryota"/>
</dbReference>
<evidence type="ECO:0000256" key="8">
    <source>
        <dbReference type="RuleBase" id="RU000461"/>
    </source>
</evidence>
<organism evidence="11 12">
    <name type="scientific">Helobdella robusta</name>
    <name type="common">Californian leech</name>
    <dbReference type="NCBI Taxonomy" id="6412"/>
    <lineage>
        <taxon>Eukaryota</taxon>
        <taxon>Metazoa</taxon>
        <taxon>Spiralia</taxon>
        <taxon>Lophotrochozoa</taxon>
        <taxon>Annelida</taxon>
        <taxon>Clitellata</taxon>
        <taxon>Hirudinea</taxon>
        <taxon>Rhynchobdellida</taxon>
        <taxon>Glossiphoniidae</taxon>
        <taxon>Helobdella</taxon>
    </lineage>
</organism>
<evidence type="ECO:0000313" key="12">
    <source>
        <dbReference type="Proteomes" id="UP000015101"/>
    </source>
</evidence>
<dbReference type="GO" id="GO:0020037">
    <property type="term" value="F:heme binding"/>
    <property type="evidence" value="ECO:0007669"/>
    <property type="project" value="InterPro"/>
</dbReference>
<dbReference type="AlphaFoldDB" id="T1ED86"/>
<dbReference type="EMBL" id="AMQM01006409">
    <property type="status" value="NOT_ANNOTATED_CDS"/>
    <property type="molecule type" value="Genomic_DNA"/>
</dbReference>
<accession>T1ED86</accession>
<dbReference type="PANTHER" id="PTHR24289:SF1">
    <property type="entry name" value="STEROID 17-ALPHA-HYDROXYLASE_17,20 LYASE"/>
    <property type="match status" value="1"/>
</dbReference>
<dbReference type="GO" id="GO:0005506">
    <property type="term" value="F:iron ion binding"/>
    <property type="evidence" value="ECO:0007669"/>
    <property type="project" value="InterPro"/>
</dbReference>
<dbReference type="InterPro" id="IPR036396">
    <property type="entry name" value="Cyt_P450_sf"/>
</dbReference>
<dbReference type="EnsemblMetazoa" id="HelroT102182">
    <property type="protein sequence ID" value="HelroP102182"/>
    <property type="gene ID" value="HelroG102182"/>
</dbReference>
<evidence type="ECO:0000256" key="5">
    <source>
        <dbReference type="ARBA" id="ARBA00023004"/>
    </source>
</evidence>
<comment type="cofactor">
    <cofactor evidence="7">
        <name>heme</name>
        <dbReference type="ChEBI" id="CHEBI:30413"/>
    </cofactor>
</comment>
<feature type="binding site" description="axial binding residue" evidence="7">
    <location>
        <position position="466"/>
    </location>
    <ligand>
        <name>heme</name>
        <dbReference type="ChEBI" id="CHEBI:30413"/>
    </ligand>
    <ligandPart>
        <name>Fe</name>
        <dbReference type="ChEBI" id="CHEBI:18248"/>
    </ligandPart>
</feature>
<reference evidence="11" key="3">
    <citation type="submission" date="2015-06" db="UniProtKB">
        <authorList>
            <consortium name="EnsemblMetazoa"/>
        </authorList>
    </citation>
    <scope>IDENTIFICATION</scope>
</reference>
<dbReference type="PANTHER" id="PTHR24289">
    <property type="entry name" value="STEROID 17-ALPHA-HYDROXYLASE/17,20 LYASE"/>
    <property type="match status" value="1"/>
</dbReference>
<keyword evidence="2 7" id="KW-0349">Heme</keyword>
<evidence type="ECO:0000256" key="3">
    <source>
        <dbReference type="ARBA" id="ARBA00022723"/>
    </source>
</evidence>